<dbReference type="EMBL" id="WJHE01000703">
    <property type="protein sequence ID" value="MST33733.1"/>
    <property type="molecule type" value="Genomic_DNA"/>
</dbReference>
<dbReference type="PANTHER" id="PTHR43848:SF2">
    <property type="entry name" value="PUTRESCINE TRANSPORT SYSTEM PERMEASE PROTEIN POTI"/>
    <property type="match status" value="1"/>
</dbReference>
<dbReference type="PROSITE" id="PS50928">
    <property type="entry name" value="ABC_TM1"/>
    <property type="match status" value="1"/>
</dbReference>
<dbReference type="InterPro" id="IPR000515">
    <property type="entry name" value="MetI-like"/>
</dbReference>
<evidence type="ECO:0000259" key="9">
    <source>
        <dbReference type="PROSITE" id="PS50928"/>
    </source>
</evidence>
<protein>
    <submittedName>
        <fullName evidence="10">ABC transporter permease subunit</fullName>
    </submittedName>
</protein>
<dbReference type="InterPro" id="IPR051789">
    <property type="entry name" value="Bact_Polyamine_Transport"/>
</dbReference>
<name>A0ABW9QWA9_9ACTN</name>
<feature type="transmembrane region" description="Helical" evidence="8">
    <location>
        <begin position="85"/>
        <end position="104"/>
    </location>
</feature>
<comment type="caution">
    <text evidence="10">The sequence shown here is derived from an EMBL/GenBank/DDBJ whole genome shotgun (WGS) entry which is preliminary data.</text>
</comment>
<dbReference type="SUPFAM" id="SSF161098">
    <property type="entry name" value="MetI-like"/>
    <property type="match status" value="1"/>
</dbReference>
<feature type="transmembrane region" description="Helical" evidence="8">
    <location>
        <begin position="21"/>
        <end position="39"/>
    </location>
</feature>
<feature type="transmembrane region" description="Helical" evidence="8">
    <location>
        <begin position="197"/>
        <end position="218"/>
    </location>
</feature>
<dbReference type="Proteomes" id="UP000437736">
    <property type="component" value="Unassembled WGS sequence"/>
</dbReference>
<evidence type="ECO:0000256" key="2">
    <source>
        <dbReference type="ARBA" id="ARBA00007069"/>
    </source>
</evidence>
<dbReference type="CDD" id="cd06261">
    <property type="entry name" value="TM_PBP2"/>
    <property type="match status" value="1"/>
</dbReference>
<comment type="subcellular location">
    <subcellularLocation>
        <location evidence="1 8">Cell membrane</location>
        <topology evidence="1 8">Multi-pass membrane protein</topology>
    </subcellularLocation>
</comment>
<dbReference type="Pfam" id="PF00528">
    <property type="entry name" value="BPD_transp_1"/>
    <property type="match status" value="1"/>
</dbReference>
<keyword evidence="6 8" id="KW-1133">Transmembrane helix</keyword>
<comment type="similarity">
    <text evidence="2">Belongs to the binding-protein-dependent transport system permease family. CysTW subfamily.</text>
</comment>
<keyword evidence="11" id="KW-1185">Reference proteome</keyword>
<evidence type="ECO:0000256" key="4">
    <source>
        <dbReference type="ARBA" id="ARBA00022475"/>
    </source>
</evidence>
<keyword evidence="5 8" id="KW-0812">Transmembrane</keyword>
<accession>A0ABW9QWA9</accession>
<dbReference type="PANTHER" id="PTHR43848">
    <property type="entry name" value="PUTRESCINE TRANSPORT SYSTEM PERMEASE PROTEIN POTI"/>
    <property type="match status" value="1"/>
</dbReference>
<evidence type="ECO:0000313" key="11">
    <source>
        <dbReference type="Proteomes" id="UP000437736"/>
    </source>
</evidence>
<dbReference type="Gene3D" id="1.10.3720.10">
    <property type="entry name" value="MetI-like"/>
    <property type="match status" value="1"/>
</dbReference>
<evidence type="ECO:0000256" key="6">
    <source>
        <dbReference type="ARBA" id="ARBA00022989"/>
    </source>
</evidence>
<evidence type="ECO:0000256" key="3">
    <source>
        <dbReference type="ARBA" id="ARBA00022448"/>
    </source>
</evidence>
<feature type="transmembrane region" description="Helical" evidence="8">
    <location>
        <begin position="116"/>
        <end position="138"/>
    </location>
</feature>
<feature type="domain" description="ABC transmembrane type-1" evidence="9">
    <location>
        <begin position="79"/>
        <end position="271"/>
    </location>
</feature>
<gene>
    <name evidence="10" type="ORF">GHK86_13530</name>
</gene>
<keyword evidence="3 8" id="KW-0813">Transport</keyword>
<evidence type="ECO:0000256" key="1">
    <source>
        <dbReference type="ARBA" id="ARBA00004651"/>
    </source>
</evidence>
<evidence type="ECO:0000313" key="10">
    <source>
        <dbReference type="EMBL" id="MST33733.1"/>
    </source>
</evidence>
<sequence>MSGPGRPRRERKAWGLRGFTWLYLVWSLVPVAIAVLFSFNRGRSQATQQGLSLRWYIGKPSSNGVYTSVLHSAALHSALLQTLRLGALTTLICVPLGLAFALGIDRWRSRTSNGLNVVMVFSFVVPELLLAVALAFFFQKLFTPVHLGTWAETLALVVWNLSWPAIIIRARLVSIGYAYEEAASDLGAPRWSAIGRVLLPLLWPAIFASAVLVFASVIDDFVIVEQLSSTAATQPAAVLIYSQQHGGSGGPALNALATLMLLMSLVIAVVGYVLYRLMTRGERGSGIQAIESIVGV</sequence>
<evidence type="ECO:0000256" key="5">
    <source>
        <dbReference type="ARBA" id="ARBA00022692"/>
    </source>
</evidence>
<dbReference type="InterPro" id="IPR035906">
    <property type="entry name" value="MetI-like_sf"/>
</dbReference>
<evidence type="ECO:0000256" key="8">
    <source>
        <dbReference type="RuleBase" id="RU363032"/>
    </source>
</evidence>
<keyword evidence="7 8" id="KW-0472">Membrane</keyword>
<keyword evidence="4" id="KW-1003">Cell membrane</keyword>
<proteinExistence type="inferred from homology"/>
<reference evidence="10 11" key="1">
    <citation type="submission" date="2019-11" db="EMBL/GenBank/DDBJ databases">
        <title>Acidiferrimicrobium australis gen. nov., sp. nov., an acidophilic and obligately heterotrophic, member of the Actinobacteria that catalyses dissimilatory oxido- reduction of iron isolated from metal-rich acidic water in Chile.</title>
        <authorList>
            <person name="Gonzalez D."/>
            <person name="Huber K."/>
            <person name="Hedrich S."/>
            <person name="Rojas-Villalobos C."/>
            <person name="Quatrini R."/>
            <person name="Dinamarca M.A."/>
            <person name="Schwarz A."/>
            <person name="Canales C."/>
            <person name="Nancucheo I."/>
        </authorList>
    </citation>
    <scope>NUCLEOTIDE SEQUENCE [LARGE SCALE GENOMIC DNA]</scope>
    <source>
        <strain evidence="10 11">USS-CCA1</strain>
    </source>
</reference>
<evidence type="ECO:0000256" key="7">
    <source>
        <dbReference type="ARBA" id="ARBA00023136"/>
    </source>
</evidence>
<feature type="transmembrane region" description="Helical" evidence="8">
    <location>
        <begin position="150"/>
        <end position="168"/>
    </location>
</feature>
<feature type="transmembrane region" description="Helical" evidence="8">
    <location>
        <begin position="255"/>
        <end position="275"/>
    </location>
</feature>
<organism evidence="10 11">
    <name type="scientific">Acidiferrimicrobium australe</name>
    <dbReference type="NCBI Taxonomy" id="2664430"/>
    <lineage>
        <taxon>Bacteria</taxon>
        <taxon>Bacillati</taxon>
        <taxon>Actinomycetota</taxon>
        <taxon>Acidimicrobiia</taxon>
        <taxon>Acidimicrobiales</taxon>
        <taxon>Acidimicrobiaceae</taxon>
        <taxon>Acidiferrimicrobium</taxon>
    </lineage>
</organism>